<feature type="compositionally biased region" description="Polar residues" evidence="5">
    <location>
        <begin position="365"/>
        <end position="376"/>
    </location>
</feature>
<name>F0ZWX6_DICPU</name>
<dbReference type="VEuPathDB" id="AmoebaDB:DICPUDRAFT_57646"/>
<dbReference type="Proteomes" id="UP000001064">
    <property type="component" value="Unassembled WGS sequence"/>
</dbReference>
<gene>
    <name evidence="7" type="ORF">DICPUDRAFT_57646</name>
</gene>
<dbReference type="PANTHER" id="PTHR16201:SF11">
    <property type="entry name" value="PQ-LOOP REPEAT-CONTAINING PROTEIN"/>
    <property type="match status" value="1"/>
</dbReference>
<feature type="compositionally biased region" description="Acidic residues" evidence="5">
    <location>
        <begin position="355"/>
        <end position="364"/>
    </location>
</feature>
<keyword evidence="3 6" id="KW-1133">Transmembrane helix</keyword>
<feature type="transmembrane region" description="Helical" evidence="6">
    <location>
        <begin position="154"/>
        <end position="174"/>
    </location>
</feature>
<dbReference type="eggNOG" id="ENOG502QV5C">
    <property type="taxonomic scope" value="Eukaryota"/>
</dbReference>
<feature type="transmembrane region" description="Helical" evidence="6">
    <location>
        <begin position="58"/>
        <end position="83"/>
    </location>
</feature>
<dbReference type="InParanoid" id="F0ZWX6"/>
<comment type="subcellular location">
    <subcellularLocation>
        <location evidence="1">Membrane</location>
        <topology evidence="1">Multi-pass membrane protein</topology>
    </subcellularLocation>
</comment>
<dbReference type="GO" id="GO:0016020">
    <property type="term" value="C:membrane"/>
    <property type="evidence" value="ECO:0000318"/>
    <property type="project" value="GO_Central"/>
</dbReference>
<dbReference type="RefSeq" id="XP_003291918.1">
    <property type="nucleotide sequence ID" value="XM_003291870.1"/>
</dbReference>
<feature type="transmembrane region" description="Helical" evidence="6">
    <location>
        <begin position="216"/>
        <end position="238"/>
    </location>
</feature>
<keyword evidence="4 6" id="KW-0472">Membrane</keyword>
<reference evidence="8" key="1">
    <citation type="journal article" date="2011" name="Genome Biol.">
        <title>Comparative genomics of the social amoebae Dictyostelium discoideum and Dictyostelium purpureum.</title>
        <authorList>
            <consortium name="US DOE Joint Genome Institute (JGI-PGF)"/>
            <person name="Sucgang R."/>
            <person name="Kuo A."/>
            <person name="Tian X."/>
            <person name="Salerno W."/>
            <person name="Parikh A."/>
            <person name="Feasley C.L."/>
            <person name="Dalin E."/>
            <person name="Tu H."/>
            <person name="Huang E."/>
            <person name="Barry K."/>
            <person name="Lindquist E."/>
            <person name="Shapiro H."/>
            <person name="Bruce D."/>
            <person name="Schmutz J."/>
            <person name="Salamov A."/>
            <person name="Fey P."/>
            <person name="Gaudet P."/>
            <person name="Anjard C."/>
            <person name="Babu M.M."/>
            <person name="Basu S."/>
            <person name="Bushmanova Y."/>
            <person name="van der Wel H."/>
            <person name="Katoh-Kurasawa M."/>
            <person name="Dinh C."/>
            <person name="Coutinho P.M."/>
            <person name="Saito T."/>
            <person name="Elias M."/>
            <person name="Schaap P."/>
            <person name="Kay R.R."/>
            <person name="Henrissat B."/>
            <person name="Eichinger L."/>
            <person name="Rivero F."/>
            <person name="Putnam N.H."/>
            <person name="West C.M."/>
            <person name="Loomis W.F."/>
            <person name="Chisholm R.L."/>
            <person name="Shaulsky G."/>
            <person name="Strassmann J.E."/>
            <person name="Queller D.C."/>
            <person name="Kuspa A."/>
            <person name="Grigoriev I.V."/>
        </authorList>
    </citation>
    <scope>NUCLEOTIDE SEQUENCE [LARGE SCALE GENOMIC DNA]</scope>
    <source>
        <strain evidence="8">QSDP1</strain>
    </source>
</reference>
<evidence type="ECO:0000256" key="2">
    <source>
        <dbReference type="ARBA" id="ARBA00022692"/>
    </source>
</evidence>
<dbReference type="Gene3D" id="1.20.1280.290">
    <property type="match status" value="2"/>
</dbReference>
<proteinExistence type="predicted"/>
<evidence type="ECO:0000256" key="5">
    <source>
        <dbReference type="SAM" id="MobiDB-lite"/>
    </source>
</evidence>
<keyword evidence="2 6" id="KW-0812">Transmembrane</keyword>
<accession>F0ZWX6</accession>
<feature type="transmembrane region" description="Helical" evidence="6">
    <location>
        <begin position="103"/>
        <end position="126"/>
    </location>
</feature>
<evidence type="ECO:0000256" key="3">
    <source>
        <dbReference type="ARBA" id="ARBA00022989"/>
    </source>
</evidence>
<dbReference type="SMART" id="SM00679">
    <property type="entry name" value="CTNS"/>
    <property type="match status" value="2"/>
</dbReference>
<evidence type="ECO:0000256" key="4">
    <source>
        <dbReference type="ARBA" id="ARBA00023136"/>
    </source>
</evidence>
<evidence type="ECO:0000256" key="6">
    <source>
        <dbReference type="SAM" id="Phobius"/>
    </source>
</evidence>
<dbReference type="OMA" id="WWYALTI"/>
<protein>
    <recommendedName>
        <fullName evidence="9">PQ-loop repeat-containing protein</fullName>
    </recommendedName>
</protein>
<feature type="transmembrane region" description="Helical" evidence="6">
    <location>
        <begin position="186"/>
        <end position="204"/>
    </location>
</feature>
<keyword evidence="8" id="KW-1185">Reference proteome</keyword>
<evidence type="ECO:0000313" key="7">
    <source>
        <dbReference type="EMBL" id="EGC31547.1"/>
    </source>
</evidence>
<dbReference type="EMBL" id="GL871246">
    <property type="protein sequence ID" value="EGC31547.1"/>
    <property type="molecule type" value="Genomic_DNA"/>
</dbReference>
<feature type="transmembrane region" description="Helical" evidence="6">
    <location>
        <begin position="29"/>
        <end position="46"/>
    </location>
</feature>
<dbReference type="Pfam" id="PF04193">
    <property type="entry name" value="PQ-loop"/>
    <property type="match status" value="2"/>
</dbReference>
<dbReference type="OrthoDB" id="19344at2759"/>
<evidence type="ECO:0008006" key="9">
    <source>
        <dbReference type="Google" id="ProtNLM"/>
    </source>
</evidence>
<dbReference type="AlphaFoldDB" id="F0ZWX6"/>
<evidence type="ECO:0000256" key="1">
    <source>
        <dbReference type="ARBA" id="ARBA00004141"/>
    </source>
</evidence>
<dbReference type="InterPro" id="IPR006603">
    <property type="entry name" value="PQ-loop_rpt"/>
</dbReference>
<dbReference type="KEGG" id="dpp:DICPUDRAFT_57646"/>
<dbReference type="InterPro" id="IPR051415">
    <property type="entry name" value="LAAT-1"/>
</dbReference>
<dbReference type="PANTHER" id="PTHR16201">
    <property type="entry name" value="SEVEN TRANSMEMBRANE PROTEIN 1-RELATED"/>
    <property type="match status" value="1"/>
</dbReference>
<feature type="region of interest" description="Disordered" evidence="5">
    <location>
        <begin position="350"/>
        <end position="376"/>
    </location>
</feature>
<dbReference type="GeneID" id="10505672"/>
<sequence>MQPGFCINGTVDPHSSQEFHDILVDMNPSGIALGCILLIGCCFSVIPQHVKIIKTKSVIGLSFLWMFLGNMNQFGGFVNMFVLKYPQIQACTVLGFSTCGPSLLSLFQSFGIWLLSFPIYILYLIYAPRDLNLIEKEKMVELAAAKKEYKYSKIFFTILVLFIVVVGTIVAVFLSDYVGVCSHTTYIFGYSMGILSTIVTFIQWSPQIYKTIRDKVVGSFSITMLLIQGPGSLVNLYFLIFVSKESVSTWLSYLCSSIQIFTLLALLIFYDRRNKRIKRELQDASNDEEQDLLYSSSPSVSVQNYKETHPLLPNNSGPKSFKTTNSYNNLILDNNNNLSPSLSPQNNSFYNSFYDQDDVDDDNENISSKSQNNIIL</sequence>
<organism evidence="7 8">
    <name type="scientific">Dictyostelium purpureum</name>
    <name type="common">Slime mold</name>
    <dbReference type="NCBI Taxonomy" id="5786"/>
    <lineage>
        <taxon>Eukaryota</taxon>
        <taxon>Amoebozoa</taxon>
        <taxon>Evosea</taxon>
        <taxon>Eumycetozoa</taxon>
        <taxon>Dictyostelia</taxon>
        <taxon>Dictyosteliales</taxon>
        <taxon>Dictyosteliaceae</taxon>
        <taxon>Dictyostelium</taxon>
    </lineage>
</organism>
<feature type="transmembrane region" description="Helical" evidence="6">
    <location>
        <begin position="250"/>
        <end position="270"/>
    </location>
</feature>
<evidence type="ECO:0000313" key="8">
    <source>
        <dbReference type="Proteomes" id="UP000001064"/>
    </source>
</evidence>